<dbReference type="InterPro" id="IPR052176">
    <property type="entry name" value="Glycosyl_Hydrlase_43_Enz"/>
</dbReference>
<reference evidence="9" key="1">
    <citation type="journal article" date="2021" name="PeerJ">
        <title>Extensive microbial diversity within the chicken gut microbiome revealed by metagenomics and culture.</title>
        <authorList>
            <person name="Gilroy R."/>
            <person name="Ravi A."/>
            <person name="Getino M."/>
            <person name="Pursley I."/>
            <person name="Horton D.L."/>
            <person name="Alikhan N.F."/>
            <person name="Baker D."/>
            <person name="Gharbi K."/>
            <person name="Hall N."/>
            <person name="Watson M."/>
            <person name="Adriaenssens E.M."/>
            <person name="Foster-Nyarko E."/>
            <person name="Jarju S."/>
            <person name="Secka A."/>
            <person name="Antonio M."/>
            <person name="Oren A."/>
            <person name="Chaudhuri R.R."/>
            <person name="La Ragione R."/>
            <person name="Hildebrand F."/>
            <person name="Pallen M.J."/>
        </authorList>
    </citation>
    <scope>NUCLEOTIDE SEQUENCE</scope>
    <source>
        <strain evidence="9">USAMLcec2-132</strain>
    </source>
</reference>
<dbReference type="PANTHER" id="PTHR43772:SF2">
    <property type="entry name" value="PUTATIVE (AFU_ORTHOLOGUE AFUA_2G04480)-RELATED"/>
    <property type="match status" value="1"/>
</dbReference>
<sequence length="477" mass="53641">MFFVLLEVNSLKLKEKSTLEDTEFEFIDLPEEAVFRNDLGISGIGDPFVLKAENGVYYMYCTSAPNGFYCWKSEDLVHWTDRKLCYVRQTDSWCVDCFWAPEVYFYEGKYYMFYTAKNRGKSLRIGLAVSDSPDGMFEDTKNAPFWDPGYAVIDANVLFDEDGSKYLFYSRDCSENMEGGIWKSEIYGIRLSDDLLSVKGEAVKLISPEQQWEKASGNTWWNEGPEVIIHQNKYYLTYSANCFASPSYSIGYAVSDMPLGPYVKASENPILTSGLRKDVSGPGHHSFTVSPDGTQLWAVYHSHTDPLNPSGDRKVNIDRAGFTEDGKLFINGPTSGLQPVPSRNGLADVTGLFSAEDARLTDGFVTIYKKQKDGEIALEKDENGYLKVVLEAENSIPIHGVAIYPGADRMKDFRTVRLCFDGRLYSKEYQFNDDEVSPLILGFDNKKVKSIELIFTLKEGVKSSGLSEIRVLALGDA</sequence>
<dbReference type="InterPro" id="IPR006710">
    <property type="entry name" value="Glyco_hydro_43"/>
</dbReference>
<dbReference type="CDD" id="cd08991">
    <property type="entry name" value="GH43_HoAraf43-like"/>
    <property type="match status" value="1"/>
</dbReference>
<dbReference type="SUPFAM" id="SSF75005">
    <property type="entry name" value="Arabinanase/levansucrase/invertase"/>
    <property type="match status" value="1"/>
</dbReference>
<protein>
    <submittedName>
        <fullName evidence="9">Glycoside hydrolase family 43 protein</fullName>
    </submittedName>
</protein>
<dbReference type="GO" id="GO:0004553">
    <property type="term" value="F:hydrolase activity, hydrolyzing O-glycosyl compounds"/>
    <property type="evidence" value="ECO:0007669"/>
    <property type="project" value="InterPro"/>
</dbReference>
<accession>A0A9D2NEH2</accession>
<organism evidence="9 10">
    <name type="scientific">Candidatus Eisenbergiella merdavium</name>
    <dbReference type="NCBI Taxonomy" id="2838551"/>
    <lineage>
        <taxon>Bacteria</taxon>
        <taxon>Bacillati</taxon>
        <taxon>Bacillota</taxon>
        <taxon>Clostridia</taxon>
        <taxon>Lachnospirales</taxon>
        <taxon>Lachnospiraceae</taxon>
        <taxon>Eisenbergiella</taxon>
    </lineage>
</organism>
<keyword evidence="3 8" id="KW-0378">Hydrolase</keyword>
<dbReference type="Gene3D" id="2.115.10.20">
    <property type="entry name" value="Glycosyl hydrolase domain, family 43"/>
    <property type="match status" value="1"/>
</dbReference>
<evidence type="ECO:0000256" key="8">
    <source>
        <dbReference type="RuleBase" id="RU361187"/>
    </source>
</evidence>
<dbReference type="PANTHER" id="PTHR43772">
    <property type="entry name" value="ENDO-1,4-BETA-XYLANASE"/>
    <property type="match status" value="1"/>
</dbReference>
<reference evidence="9" key="2">
    <citation type="submission" date="2021-04" db="EMBL/GenBank/DDBJ databases">
        <authorList>
            <person name="Gilroy R."/>
        </authorList>
    </citation>
    <scope>NUCLEOTIDE SEQUENCE</scope>
    <source>
        <strain evidence="9">USAMLcec2-132</strain>
    </source>
</reference>
<comment type="similarity">
    <text evidence="1 8">Belongs to the glycosyl hydrolase 43 family.</text>
</comment>
<keyword evidence="2" id="KW-0858">Xylan degradation</keyword>
<evidence type="ECO:0000313" key="9">
    <source>
        <dbReference type="EMBL" id="HJC22857.1"/>
    </source>
</evidence>
<dbReference type="Proteomes" id="UP000823891">
    <property type="component" value="Unassembled WGS sequence"/>
</dbReference>
<feature type="active site" description="Proton donor" evidence="6">
    <location>
        <position position="223"/>
    </location>
</feature>
<proteinExistence type="inferred from homology"/>
<evidence type="ECO:0000256" key="5">
    <source>
        <dbReference type="ARBA" id="ARBA00023295"/>
    </source>
</evidence>
<name>A0A9D2NEH2_9FIRM</name>
<feature type="active site" description="Proton acceptor" evidence="6">
    <location>
        <position position="46"/>
    </location>
</feature>
<feature type="site" description="Important for catalytic activity, responsible for pKa modulation of the active site Glu and correct orientation of both the proton donor and substrate" evidence="7">
    <location>
        <position position="154"/>
    </location>
</feature>
<dbReference type="AlphaFoldDB" id="A0A9D2NEH2"/>
<gene>
    <name evidence="9" type="ORF">H9761_04035</name>
</gene>
<evidence type="ECO:0000313" key="10">
    <source>
        <dbReference type="Proteomes" id="UP000823891"/>
    </source>
</evidence>
<dbReference type="Pfam" id="PF04616">
    <property type="entry name" value="Glyco_hydro_43"/>
    <property type="match status" value="1"/>
</dbReference>
<evidence type="ECO:0000256" key="4">
    <source>
        <dbReference type="ARBA" id="ARBA00023277"/>
    </source>
</evidence>
<evidence type="ECO:0000256" key="2">
    <source>
        <dbReference type="ARBA" id="ARBA00022651"/>
    </source>
</evidence>
<evidence type="ECO:0000256" key="7">
    <source>
        <dbReference type="PIRSR" id="PIRSR606710-2"/>
    </source>
</evidence>
<evidence type="ECO:0000256" key="1">
    <source>
        <dbReference type="ARBA" id="ARBA00009865"/>
    </source>
</evidence>
<comment type="caution">
    <text evidence="9">The sequence shown here is derived from an EMBL/GenBank/DDBJ whole genome shotgun (WGS) entry which is preliminary data.</text>
</comment>
<keyword evidence="5 8" id="KW-0326">Glycosidase</keyword>
<dbReference type="EMBL" id="DWWS01000018">
    <property type="protein sequence ID" value="HJC22857.1"/>
    <property type="molecule type" value="Genomic_DNA"/>
</dbReference>
<keyword evidence="4" id="KW-0119">Carbohydrate metabolism</keyword>
<keyword evidence="2" id="KW-0624">Polysaccharide degradation</keyword>
<dbReference type="InterPro" id="IPR023296">
    <property type="entry name" value="Glyco_hydro_beta-prop_sf"/>
</dbReference>
<dbReference type="GO" id="GO:0045493">
    <property type="term" value="P:xylan catabolic process"/>
    <property type="evidence" value="ECO:0007669"/>
    <property type="project" value="UniProtKB-KW"/>
</dbReference>
<evidence type="ECO:0000256" key="3">
    <source>
        <dbReference type="ARBA" id="ARBA00022801"/>
    </source>
</evidence>
<evidence type="ECO:0000256" key="6">
    <source>
        <dbReference type="PIRSR" id="PIRSR606710-1"/>
    </source>
</evidence>